<dbReference type="EMBL" id="JX094431">
    <property type="protein sequence ID" value="AFQ96373.1"/>
    <property type="molecule type" value="Genomic_DNA"/>
</dbReference>
<evidence type="ECO:0000313" key="2">
    <source>
        <dbReference type="Proteomes" id="UP000011865"/>
    </source>
</evidence>
<accession>M4HN64</accession>
<evidence type="ECO:0000313" key="1">
    <source>
        <dbReference type="EMBL" id="AFQ96373.1"/>
    </source>
</evidence>
<dbReference type="Proteomes" id="UP000011865">
    <property type="component" value="Segment"/>
</dbReference>
<proteinExistence type="predicted"/>
<reference evidence="1 2" key="1">
    <citation type="journal article" date="2013" name="Virol. J.">
        <title>Genome sequence and analysis of a broad-host range lytic bacteriophage that infects the Bacillus cereus group.</title>
        <authorList>
            <person name="El-Arabi T.F."/>
            <person name="Griffiths M.W."/>
            <person name="She Y.M."/>
            <person name="Villegas A."/>
            <person name="Lingohr E.J."/>
            <person name="Kropinski A.M."/>
        </authorList>
    </citation>
    <scope>NUCLEOTIDE SEQUENCE [LARGE SCALE GENOMIC DNA]</scope>
</reference>
<keyword evidence="2" id="KW-1185">Reference proteome</keyword>
<name>M4HN64_9CAUD</name>
<organism evidence="1 2">
    <name type="scientific">Bacillus phage vB_BceM_Bc431v3</name>
    <dbReference type="NCBI Taxonomy" id="1195072"/>
    <lineage>
        <taxon>Viruses</taxon>
        <taxon>Duplodnaviria</taxon>
        <taxon>Heunggongvirae</taxon>
        <taxon>Uroviricota</taxon>
        <taxon>Caudoviricetes</taxon>
        <taxon>Herelleviridae</taxon>
        <taxon>Bastillevirinae</taxon>
        <taxon>Caeruleovirus</taxon>
        <taxon>Caeruleovirus Bc431</taxon>
    </lineage>
</organism>
<dbReference type="GeneID" id="15041822"/>
<dbReference type="RefSeq" id="YP_007676963.1">
    <property type="nucleotide sequence ID" value="NC_020873.1"/>
</dbReference>
<gene>
    <name evidence="1" type="primary">orf063</name>
</gene>
<sequence>MTQLEHFMYIQIMYQEADNSPGSLQPVYEELLKYCEKFNANYCRTVILL</sequence>
<protein>
    <submittedName>
        <fullName evidence="1">Uncharacterized protein</fullName>
    </submittedName>
</protein>
<dbReference type="KEGG" id="vg:15041822"/>
<dbReference type="OrthoDB" id="27730at10239"/>